<sequence length="416" mass="45581">MQLRTTLSASCMAAGLVLGAGSARAQGIVQFDTTHTIYHEAPTRSNMTVYSPSADLRASPAQFLDVRAGWEADIVSGASVAVKAGPTYKANHAGADVITTASVKDVRNVARGGFTLKNDAVSLTPGYTYSTEKDYKSHAIDIAARTELFEHNTQLEFSYAHDFDRVCDRVQSANAVPSGYRALENSVGCFTSDEGRRTRDIDRDGFQASWSQAWTRIFATQLVYSAEVLHGFLSNPYRSVIVGEGLKAQEHHPENRGRESLTLRANVFLQPLKSALRLKTRGYWDTWDVKSLTVEAEFERYFGEALRLTLRGRYYRQSGALFYSDDYTGGDAPLGPKGQYFTGDRELSPFSSVLLGLRVTYTLLPARGRLFGLMQSLKLAATGNVLQFDYSDYTLGGAAIGNARAYIGGLAVSAVF</sequence>
<feature type="chain" id="PRO_5047511288" evidence="1">
    <location>
        <begin position="26"/>
        <end position="416"/>
    </location>
</feature>
<evidence type="ECO:0000313" key="3">
    <source>
        <dbReference type="Proteomes" id="UP001370348"/>
    </source>
</evidence>
<proteinExistence type="predicted"/>
<reference evidence="2 3" key="1">
    <citation type="submission" date="2021-12" db="EMBL/GenBank/DDBJ databases">
        <title>Discovery of the Pendulisporaceae a myxobacterial family with distinct sporulation behavior and unique specialized metabolism.</title>
        <authorList>
            <person name="Garcia R."/>
            <person name="Popoff A."/>
            <person name="Bader C.D."/>
            <person name="Loehr J."/>
            <person name="Walesch S."/>
            <person name="Walt C."/>
            <person name="Boldt J."/>
            <person name="Bunk B."/>
            <person name="Haeckl F.J.F.P.J."/>
            <person name="Gunesch A.P."/>
            <person name="Birkelbach J."/>
            <person name="Nuebel U."/>
            <person name="Pietschmann T."/>
            <person name="Bach T."/>
            <person name="Mueller R."/>
        </authorList>
    </citation>
    <scope>NUCLEOTIDE SEQUENCE [LARGE SCALE GENOMIC DNA]</scope>
    <source>
        <strain evidence="2 3">MSr11954</strain>
    </source>
</reference>
<dbReference type="Pfam" id="PF12094">
    <property type="entry name" value="DUF3570"/>
    <property type="match status" value="1"/>
</dbReference>
<keyword evidence="1" id="KW-0732">Signal</keyword>
<protein>
    <submittedName>
        <fullName evidence="2">DUF3570 domain-containing protein</fullName>
    </submittedName>
</protein>
<keyword evidence="3" id="KW-1185">Reference proteome</keyword>
<dbReference type="EMBL" id="CP089984">
    <property type="protein sequence ID" value="WXB19678.1"/>
    <property type="molecule type" value="Genomic_DNA"/>
</dbReference>
<feature type="signal peptide" evidence="1">
    <location>
        <begin position="1"/>
        <end position="25"/>
    </location>
</feature>
<dbReference type="InterPro" id="IPR021953">
    <property type="entry name" value="DUF3570"/>
</dbReference>
<name>A0ABZ2MB03_9BACT</name>
<evidence type="ECO:0000313" key="2">
    <source>
        <dbReference type="EMBL" id="WXB19678.1"/>
    </source>
</evidence>
<organism evidence="2 3">
    <name type="scientific">Pendulispora albinea</name>
    <dbReference type="NCBI Taxonomy" id="2741071"/>
    <lineage>
        <taxon>Bacteria</taxon>
        <taxon>Pseudomonadati</taxon>
        <taxon>Myxococcota</taxon>
        <taxon>Myxococcia</taxon>
        <taxon>Myxococcales</taxon>
        <taxon>Sorangiineae</taxon>
        <taxon>Pendulisporaceae</taxon>
        <taxon>Pendulispora</taxon>
    </lineage>
</organism>
<dbReference type="RefSeq" id="WP_394829284.1">
    <property type="nucleotide sequence ID" value="NZ_CP089984.1"/>
</dbReference>
<gene>
    <name evidence="2" type="ORF">LZC94_20935</name>
</gene>
<evidence type="ECO:0000256" key="1">
    <source>
        <dbReference type="SAM" id="SignalP"/>
    </source>
</evidence>
<accession>A0ABZ2MB03</accession>
<dbReference type="Proteomes" id="UP001370348">
    <property type="component" value="Chromosome"/>
</dbReference>